<proteinExistence type="predicted"/>
<reference evidence="1 2" key="1">
    <citation type="submission" date="2019-04" db="EMBL/GenBank/DDBJ databases">
        <title>Pedobacter sp. RP-3-15 sp. nov., isolated from Arctic soil.</title>
        <authorList>
            <person name="Dahal R.H."/>
            <person name="Kim D.-U."/>
        </authorList>
    </citation>
    <scope>NUCLEOTIDE SEQUENCE [LARGE SCALE GENOMIC DNA]</scope>
    <source>
        <strain evidence="1 2">RP-3-15</strain>
    </source>
</reference>
<dbReference type="Proteomes" id="UP000307244">
    <property type="component" value="Unassembled WGS sequence"/>
</dbReference>
<dbReference type="EMBL" id="SWBQ01000001">
    <property type="protein sequence ID" value="TKC08816.1"/>
    <property type="molecule type" value="Genomic_DNA"/>
</dbReference>
<dbReference type="Pfam" id="PF12784">
    <property type="entry name" value="PDDEXK_2"/>
    <property type="match status" value="1"/>
</dbReference>
<organism evidence="1 2">
    <name type="scientific">Pedobacter frigoris</name>
    <dbReference type="NCBI Taxonomy" id="2571272"/>
    <lineage>
        <taxon>Bacteria</taxon>
        <taxon>Pseudomonadati</taxon>
        <taxon>Bacteroidota</taxon>
        <taxon>Sphingobacteriia</taxon>
        <taxon>Sphingobacteriales</taxon>
        <taxon>Sphingobacteriaceae</taxon>
        <taxon>Pedobacter</taxon>
    </lineage>
</organism>
<keyword evidence="2" id="KW-1185">Reference proteome</keyword>
<accession>A0A4U1CNJ2</accession>
<dbReference type="OrthoDB" id="9803508at2"/>
<sequence>MTKARFIDPLTDFGFKHLFGREPDKDILIEFLNDLFQGEKYIVDLTYSPTEHGGESSKEKKVFFDLTCTGKDGEKFIIEMQRTGQEFFRDRCVFYMSRLISAQLPRGTSNWNSPLKEVYLIAIMEFQFNNINSNYMHNIALMNKDTGKVFYKGMGYKFLELPNFDKQGDQLESDLDKWFYLLKNMSRLDKIPAFLDKRVFQKIFKIAEVSKLTKEERELYESDLKAKSDWNGGLDWAKKQAAEQGLQQGLEQGLEQGEHNKAIEIAKQMKADNLPVETISKYTNLSIEEIESL</sequence>
<dbReference type="AlphaFoldDB" id="A0A4U1CNJ2"/>
<evidence type="ECO:0000313" key="1">
    <source>
        <dbReference type="EMBL" id="TKC08816.1"/>
    </source>
</evidence>
<comment type="caution">
    <text evidence="1">The sequence shown here is derived from an EMBL/GenBank/DDBJ whole genome shotgun (WGS) entry which is preliminary data.</text>
</comment>
<dbReference type="RefSeq" id="WP_136834235.1">
    <property type="nucleotide sequence ID" value="NZ_SWBQ01000001.1"/>
</dbReference>
<dbReference type="PANTHER" id="PTHR41317">
    <property type="entry name" value="PD-(D_E)XK NUCLEASE FAMILY TRANSPOSASE"/>
    <property type="match status" value="1"/>
</dbReference>
<gene>
    <name evidence="1" type="ORF">FA047_01580</name>
</gene>
<name>A0A4U1CNJ2_9SPHI</name>
<dbReference type="NCBIfam" id="TIGR01784">
    <property type="entry name" value="T_den_put_tspse"/>
    <property type="match status" value="1"/>
</dbReference>
<dbReference type="InterPro" id="IPR010106">
    <property type="entry name" value="RpnA"/>
</dbReference>
<dbReference type="PANTHER" id="PTHR41317:SF1">
    <property type="entry name" value="PD-(D_E)XK NUCLEASE FAMILY TRANSPOSASE"/>
    <property type="match status" value="1"/>
</dbReference>
<protein>
    <submittedName>
        <fullName evidence="1">Rpn family recombination-promoting nuclease/putative transposase</fullName>
    </submittedName>
</protein>
<evidence type="ECO:0000313" key="2">
    <source>
        <dbReference type="Proteomes" id="UP000307244"/>
    </source>
</evidence>